<evidence type="ECO:0000313" key="3">
    <source>
        <dbReference type="Proteomes" id="UP000000768"/>
    </source>
</evidence>
<keyword evidence="1" id="KW-0812">Transmembrane</keyword>
<reference evidence="2 3" key="1">
    <citation type="journal article" date="2009" name="Nature">
        <title>The Sorghum bicolor genome and the diversification of grasses.</title>
        <authorList>
            <person name="Paterson A.H."/>
            <person name="Bowers J.E."/>
            <person name="Bruggmann R."/>
            <person name="Dubchak I."/>
            <person name="Grimwood J."/>
            <person name="Gundlach H."/>
            <person name="Haberer G."/>
            <person name="Hellsten U."/>
            <person name="Mitros T."/>
            <person name="Poliakov A."/>
            <person name="Schmutz J."/>
            <person name="Spannagl M."/>
            <person name="Tang H."/>
            <person name="Wang X."/>
            <person name="Wicker T."/>
            <person name="Bharti A.K."/>
            <person name="Chapman J."/>
            <person name="Feltus F.A."/>
            <person name="Gowik U."/>
            <person name="Grigoriev I.V."/>
            <person name="Lyons E."/>
            <person name="Maher C.A."/>
            <person name="Martis M."/>
            <person name="Narechania A."/>
            <person name="Otillar R.P."/>
            <person name="Penning B.W."/>
            <person name="Salamov A.A."/>
            <person name="Wang Y."/>
            <person name="Zhang L."/>
            <person name="Carpita N.C."/>
            <person name="Freeling M."/>
            <person name="Gingle A.R."/>
            <person name="Hash C.T."/>
            <person name="Keller B."/>
            <person name="Klein P."/>
            <person name="Kresovich S."/>
            <person name="McCann M.C."/>
            <person name="Ming R."/>
            <person name="Peterson D.G."/>
            <person name="Mehboob-ur-Rahman"/>
            <person name="Ware D."/>
            <person name="Westhoff P."/>
            <person name="Mayer K.F."/>
            <person name="Messing J."/>
            <person name="Rokhsar D.S."/>
        </authorList>
    </citation>
    <scope>NUCLEOTIDE SEQUENCE [LARGE SCALE GENOMIC DNA]</scope>
    <source>
        <strain evidence="3">cv. BTx623</strain>
    </source>
</reference>
<evidence type="ECO:0000256" key="1">
    <source>
        <dbReference type="SAM" id="Phobius"/>
    </source>
</evidence>
<dbReference type="AlphaFoldDB" id="A0A1B6PCI9"/>
<sequence>MSRGTKTHLLYTHLQSVSVYHIAHHILSLCPIFLVLVYVHALARLFTSECLYGLWWAGGSGISNEY</sequence>
<accession>A0A1B6PCI9</accession>
<keyword evidence="1" id="KW-0472">Membrane</keyword>
<keyword evidence="1" id="KW-1133">Transmembrane helix</keyword>
<gene>
    <name evidence="2" type="ORF">SORBI_3008G090400</name>
</gene>
<protein>
    <submittedName>
        <fullName evidence="2">Uncharacterized protein</fullName>
    </submittedName>
</protein>
<dbReference type="Gramene" id="KXG23399">
    <property type="protein sequence ID" value="KXG23399"/>
    <property type="gene ID" value="SORBI_3008G090400"/>
</dbReference>
<dbReference type="InParanoid" id="A0A1B6PCI9"/>
<dbReference type="Proteomes" id="UP000000768">
    <property type="component" value="Chromosome 8"/>
</dbReference>
<organism evidence="2 3">
    <name type="scientific">Sorghum bicolor</name>
    <name type="common">Sorghum</name>
    <name type="synonym">Sorghum vulgare</name>
    <dbReference type="NCBI Taxonomy" id="4558"/>
    <lineage>
        <taxon>Eukaryota</taxon>
        <taxon>Viridiplantae</taxon>
        <taxon>Streptophyta</taxon>
        <taxon>Embryophyta</taxon>
        <taxon>Tracheophyta</taxon>
        <taxon>Spermatophyta</taxon>
        <taxon>Magnoliopsida</taxon>
        <taxon>Liliopsida</taxon>
        <taxon>Poales</taxon>
        <taxon>Poaceae</taxon>
        <taxon>PACMAD clade</taxon>
        <taxon>Panicoideae</taxon>
        <taxon>Andropogonodae</taxon>
        <taxon>Andropogoneae</taxon>
        <taxon>Sorghinae</taxon>
        <taxon>Sorghum</taxon>
    </lineage>
</organism>
<reference evidence="3" key="2">
    <citation type="journal article" date="2018" name="Plant J.">
        <title>The Sorghum bicolor reference genome: improved assembly, gene annotations, a transcriptome atlas, and signatures of genome organization.</title>
        <authorList>
            <person name="McCormick R.F."/>
            <person name="Truong S.K."/>
            <person name="Sreedasyam A."/>
            <person name="Jenkins J."/>
            <person name="Shu S."/>
            <person name="Sims D."/>
            <person name="Kennedy M."/>
            <person name="Amirebrahimi M."/>
            <person name="Weers B.D."/>
            <person name="McKinley B."/>
            <person name="Mattison A."/>
            <person name="Morishige D.T."/>
            <person name="Grimwood J."/>
            <person name="Schmutz J."/>
            <person name="Mullet J.E."/>
        </authorList>
    </citation>
    <scope>NUCLEOTIDE SEQUENCE [LARGE SCALE GENOMIC DNA]</scope>
    <source>
        <strain evidence="3">cv. BTx623</strain>
    </source>
</reference>
<dbReference type="EMBL" id="CM000767">
    <property type="protein sequence ID" value="KXG23399.1"/>
    <property type="molecule type" value="Genomic_DNA"/>
</dbReference>
<feature type="transmembrane region" description="Helical" evidence="1">
    <location>
        <begin position="20"/>
        <end position="39"/>
    </location>
</feature>
<evidence type="ECO:0000313" key="2">
    <source>
        <dbReference type="EMBL" id="KXG23399.1"/>
    </source>
</evidence>
<name>A0A1B6PCI9_SORBI</name>
<keyword evidence="3" id="KW-1185">Reference proteome</keyword>
<proteinExistence type="predicted"/>